<keyword evidence="1" id="KW-1133">Transmembrane helix</keyword>
<name>A0A1U9VEY5_9RALS</name>
<evidence type="ECO:0008006" key="4">
    <source>
        <dbReference type="Google" id="ProtNLM"/>
    </source>
</evidence>
<evidence type="ECO:0000256" key="1">
    <source>
        <dbReference type="SAM" id="Phobius"/>
    </source>
</evidence>
<dbReference type="RefSeq" id="WP_078221880.1">
    <property type="nucleotide sequence ID" value="NZ_CP019911.1"/>
</dbReference>
<proteinExistence type="predicted"/>
<dbReference type="Pfam" id="PF25612">
    <property type="entry name" value="DUF7940"/>
    <property type="match status" value="1"/>
</dbReference>
<protein>
    <recommendedName>
        <fullName evidence="4">Holin</fullName>
    </recommendedName>
</protein>
<evidence type="ECO:0000313" key="3">
    <source>
        <dbReference type="Proteomes" id="UP000189628"/>
    </source>
</evidence>
<keyword evidence="1" id="KW-0812">Transmembrane</keyword>
<feature type="transmembrane region" description="Helical" evidence="1">
    <location>
        <begin position="12"/>
        <end position="35"/>
    </location>
</feature>
<dbReference type="EMBL" id="CP019911">
    <property type="protein sequence ID" value="AQW29136.1"/>
    <property type="molecule type" value="Genomic_DNA"/>
</dbReference>
<gene>
    <name evidence="2" type="ORF">B0B51_03305</name>
</gene>
<dbReference type="Proteomes" id="UP000189628">
    <property type="component" value="Chromosome"/>
</dbReference>
<dbReference type="AlphaFoldDB" id="A0A1U9VEY5"/>
<evidence type="ECO:0000313" key="2">
    <source>
        <dbReference type="EMBL" id="AQW29136.1"/>
    </source>
</evidence>
<sequence length="85" mass="9396">MKLTLADNWRQLYKRGTVITAALFAALTAFGPAMIDAWNGMPPDMKALLPQGMTRWVSLGSYLLLIVVRYTALRSTPKDDAKGQP</sequence>
<feature type="transmembrane region" description="Helical" evidence="1">
    <location>
        <begin position="55"/>
        <end position="72"/>
    </location>
</feature>
<organism evidence="2 3">
    <name type="scientific">blood disease bacterium A2-HR MARDI</name>
    <dbReference type="NCBI Taxonomy" id="1944648"/>
    <lineage>
        <taxon>Bacteria</taxon>
        <taxon>Pseudomonadati</taxon>
        <taxon>Pseudomonadota</taxon>
        <taxon>Betaproteobacteria</taxon>
        <taxon>Burkholderiales</taxon>
        <taxon>Burkholderiaceae</taxon>
        <taxon>Ralstonia</taxon>
        <taxon>Ralstonia solanacearum species complex</taxon>
    </lineage>
</organism>
<keyword evidence="1" id="KW-0472">Membrane</keyword>
<dbReference type="InterPro" id="IPR057700">
    <property type="entry name" value="DUF7940"/>
</dbReference>
<accession>A0A1U9VEY5</accession>
<reference evidence="2 3" key="1">
    <citation type="submission" date="2017-02" db="EMBL/GenBank/DDBJ databases">
        <title>Blood Disease Bacterium A2-HR MARDI.</title>
        <authorList>
            <person name="Badrun R."/>
            <person name="Abu Bakar N."/>
            <person name="Laboh R."/>
        </authorList>
    </citation>
    <scope>NUCLEOTIDE SEQUENCE [LARGE SCALE GENOMIC DNA]</scope>
    <source>
        <strain evidence="2 3">A2-HR MARDI</strain>
    </source>
</reference>